<evidence type="ECO:0000256" key="8">
    <source>
        <dbReference type="ARBA" id="ARBA00022958"/>
    </source>
</evidence>
<dbReference type="Proteomes" id="UP001295684">
    <property type="component" value="Unassembled WGS sequence"/>
</dbReference>
<dbReference type="PANTHER" id="PTHR10027:SF10">
    <property type="entry name" value="SLOWPOKE 2, ISOFORM D"/>
    <property type="match status" value="1"/>
</dbReference>
<evidence type="ECO:0000256" key="3">
    <source>
        <dbReference type="ARBA" id="ARBA00022538"/>
    </source>
</evidence>
<keyword evidence="9 15" id="KW-1133">Transmembrane helix</keyword>
<evidence type="ECO:0000256" key="13">
    <source>
        <dbReference type="ARBA" id="ARBA00029579"/>
    </source>
</evidence>
<keyword evidence="3" id="KW-0633">Potassium transport</keyword>
<dbReference type="SUPFAM" id="SSF51735">
    <property type="entry name" value="NAD(P)-binding Rossmann-fold domains"/>
    <property type="match status" value="1"/>
</dbReference>
<evidence type="ECO:0000256" key="15">
    <source>
        <dbReference type="SAM" id="Phobius"/>
    </source>
</evidence>
<dbReference type="InterPro" id="IPR003929">
    <property type="entry name" value="K_chnl_BK_asu"/>
</dbReference>
<dbReference type="GO" id="GO:0005267">
    <property type="term" value="F:potassium channel activity"/>
    <property type="evidence" value="ECO:0007669"/>
    <property type="project" value="UniProtKB-KW"/>
</dbReference>
<evidence type="ECO:0000256" key="11">
    <source>
        <dbReference type="ARBA" id="ARBA00023136"/>
    </source>
</evidence>
<keyword evidence="2" id="KW-0813">Transport</keyword>
<gene>
    <name evidence="17" type="ORF">ECRASSUSDP1_LOCUS14116</name>
</gene>
<organism evidence="17 18">
    <name type="scientific">Euplotes crassus</name>
    <dbReference type="NCBI Taxonomy" id="5936"/>
    <lineage>
        <taxon>Eukaryota</taxon>
        <taxon>Sar</taxon>
        <taxon>Alveolata</taxon>
        <taxon>Ciliophora</taxon>
        <taxon>Intramacronucleata</taxon>
        <taxon>Spirotrichea</taxon>
        <taxon>Hypotrichia</taxon>
        <taxon>Euplotida</taxon>
        <taxon>Euplotidae</taxon>
        <taxon>Moneuplotes</taxon>
    </lineage>
</organism>
<evidence type="ECO:0000256" key="9">
    <source>
        <dbReference type="ARBA" id="ARBA00022989"/>
    </source>
</evidence>
<evidence type="ECO:0000256" key="1">
    <source>
        <dbReference type="ARBA" id="ARBA00004141"/>
    </source>
</evidence>
<keyword evidence="4 15" id="KW-0812">Transmembrane</keyword>
<feature type="domain" description="RCK N-terminal" evidence="16">
    <location>
        <begin position="648"/>
        <end position="801"/>
    </location>
</feature>
<feature type="transmembrane region" description="Helical" evidence="15">
    <location>
        <begin position="59"/>
        <end position="81"/>
    </location>
</feature>
<dbReference type="Gene3D" id="1.10.287.70">
    <property type="match status" value="1"/>
</dbReference>
<dbReference type="Pfam" id="PF03493">
    <property type="entry name" value="BK_channel_a"/>
    <property type="match status" value="1"/>
</dbReference>
<sequence>MTDSKSKNKKMEEEEKLKLDALLHGEIDPNKKNTNVDINTGLDLKIRHKLHKIFLSNPILSEGFTGFLAWSSSLIYVVLSYSNSEGYSWFDIVDLLLCIVFLLEFLLRIYASQNRFKYLKSLHSLTKILIIFPIMIFYNNQSSLYPKVLISISRYLRIIRITNVLPIVFSIGETDVARKLYTIIISSAMLLYISTGVIMTIENYDLEEKRDYFIYFYFIVVTLSTVGYGDIYPVTDAGQMFITGIIIFIIIMIPKQTNELLRLLNMQSQYFRAKYKKDPEIPHIVLTGEVRLPALKNFCEELFHEDHRDQEKHSVILLPNDPAADMEIFLNDPKYEGLLFYLAGNAINSFDLFRSCLSSCNACILMTNKNSRDAYVSDHKNILTGLAMKKYVQDKQGSNTLRLCMQLIKPESKQHYYSSVNLVSNEDQLIITEEIKMNLLAKSCFSPGILSLVSNLISSSSEAEDQEVVWLKEYSEGMEHEIYRIPLSPKMEGKYFKDIVKIIYLKLKAIVFGLELTCNNKTIIRLNPSTFRVSNIIDNKAHVYIVCPDQTIAETIEVIDMTKEQKNDYYNSKNKEEKVQEKVLLGYEQLLNEEDDEEEDVMYFFDQYDTRNEKDEEVDISEDYYVLKNPKKQTNVTVSTIENSIEVINHIVVCGIHSAIYHFVLPLRARYLKNIQYIVIISEDPIRPDIWESISRFPRILLINGSPLSKETLLKANINYADKAVILGHDSTLENEIEAKNNEMLDSETIFIYKTIKQCNSDLQIMTELFYSSNIEFLLPKSQVNFDYKYSTLFAAGEVYISAIIDTLTCQSYYNPHIVTILQQILKGASVPDSEVMIANPDLCQSNLWQIPVPEECISKTFEQLFLYFLEKDLICLGLYRLKATTDNDLPYVYTNPRPNTYVTHKDKVFVFGNDIEQENAPKIIPDITLQESKVDMFSTYELFKPAFLQKQKLNGSYDKNFDNPKRPASNHKKPSDIDKIQEEESVTSSMTSNRDHSKDMDNSSVGELTMSANKYKAKIKQEEDDKIFGANPNKVSSSMASIIRSLKKSTDMVEEEVNSLLASLDTQNRIVKKAVKDLTLNYLESAKKAQEMYDNEDD</sequence>
<proteinExistence type="predicted"/>
<dbReference type="Gene3D" id="1.20.120.350">
    <property type="entry name" value="Voltage-gated potassium channels. Chain C"/>
    <property type="match status" value="1"/>
</dbReference>
<evidence type="ECO:0000256" key="12">
    <source>
        <dbReference type="ARBA" id="ARBA00023303"/>
    </source>
</evidence>
<dbReference type="Pfam" id="PF00520">
    <property type="entry name" value="Ion_trans"/>
    <property type="match status" value="1"/>
</dbReference>
<dbReference type="InterPro" id="IPR003148">
    <property type="entry name" value="RCK_N"/>
</dbReference>
<dbReference type="InterPro" id="IPR005821">
    <property type="entry name" value="Ion_trans_dom"/>
</dbReference>
<dbReference type="SUPFAM" id="SSF81324">
    <property type="entry name" value="Voltage-gated potassium channels"/>
    <property type="match status" value="1"/>
</dbReference>
<comment type="caution">
    <text evidence="17">The sequence shown here is derived from an EMBL/GenBank/DDBJ whole genome shotgun (WGS) entry which is preliminary data.</text>
</comment>
<dbReference type="PANTHER" id="PTHR10027">
    <property type="entry name" value="CALCIUM-ACTIVATED POTASSIUM CHANNEL ALPHA CHAIN"/>
    <property type="match status" value="1"/>
</dbReference>
<keyword evidence="5" id="KW-0631">Potassium channel</keyword>
<name>A0AAD1XHH8_EUPCR</name>
<dbReference type="AlphaFoldDB" id="A0AAD1XHH8"/>
<keyword evidence="6" id="KW-0106">Calcium</keyword>
<keyword evidence="10" id="KW-0406">Ion transport</keyword>
<evidence type="ECO:0000259" key="16">
    <source>
        <dbReference type="PROSITE" id="PS51201"/>
    </source>
</evidence>
<dbReference type="Pfam" id="PF21014">
    <property type="entry name" value="Slowpoke_C"/>
    <property type="match status" value="1"/>
</dbReference>
<evidence type="ECO:0000256" key="7">
    <source>
        <dbReference type="ARBA" id="ARBA00022882"/>
    </source>
</evidence>
<keyword evidence="11 15" id="KW-0472">Membrane</keyword>
<dbReference type="InterPro" id="IPR048735">
    <property type="entry name" value="Slowpoke-like_C"/>
</dbReference>
<dbReference type="Gene3D" id="3.40.50.720">
    <property type="entry name" value="NAD(P)-binding Rossmann-like Domain"/>
    <property type="match status" value="2"/>
</dbReference>
<accession>A0AAD1XHH8</accession>
<feature type="transmembrane region" description="Helical" evidence="15">
    <location>
        <begin position="237"/>
        <end position="254"/>
    </location>
</feature>
<keyword evidence="8" id="KW-0630">Potassium</keyword>
<protein>
    <recommendedName>
        <fullName evidence="13">BK channel</fullName>
    </recommendedName>
</protein>
<feature type="transmembrane region" description="Helical" evidence="15">
    <location>
        <begin position="87"/>
        <end position="107"/>
    </location>
</feature>
<dbReference type="Pfam" id="PF22614">
    <property type="entry name" value="Slo-like_RCK"/>
    <property type="match status" value="2"/>
</dbReference>
<keyword evidence="18" id="KW-1185">Reference proteome</keyword>
<comment type="subcellular location">
    <subcellularLocation>
        <location evidence="1">Membrane</location>
        <topology evidence="1">Multi-pass membrane protein</topology>
    </subcellularLocation>
</comment>
<feature type="transmembrane region" description="Helical" evidence="15">
    <location>
        <begin position="180"/>
        <end position="201"/>
    </location>
</feature>
<evidence type="ECO:0000256" key="5">
    <source>
        <dbReference type="ARBA" id="ARBA00022826"/>
    </source>
</evidence>
<evidence type="ECO:0000256" key="6">
    <source>
        <dbReference type="ARBA" id="ARBA00022837"/>
    </source>
</evidence>
<evidence type="ECO:0000256" key="14">
    <source>
        <dbReference type="SAM" id="MobiDB-lite"/>
    </source>
</evidence>
<evidence type="ECO:0000256" key="2">
    <source>
        <dbReference type="ARBA" id="ARBA00022448"/>
    </source>
</evidence>
<keyword evidence="7" id="KW-0851">Voltage-gated channel</keyword>
<keyword evidence="12" id="KW-0407">Ion channel</keyword>
<dbReference type="InterPro" id="IPR047871">
    <property type="entry name" value="K_chnl_Slo-like"/>
</dbReference>
<dbReference type="PROSITE" id="PS51201">
    <property type="entry name" value="RCK_N"/>
    <property type="match status" value="1"/>
</dbReference>
<dbReference type="InterPro" id="IPR027359">
    <property type="entry name" value="Volt_channel_dom_sf"/>
</dbReference>
<feature type="transmembrane region" description="Helical" evidence="15">
    <location>
        <begin position="213"/>
        <end position="231"/>
    </location>
</feature>
<evidence type="ECO:0000313" key="17">
    <source>
        <dbReference type="EMBL" id="CAI2372783.1"/>
    </source>
</evidence>
<dbReference type="InterPro" id="IPR036291">
    <property type="entry name" value="NAD(P)-bd_dom_sf"/>
</dbReference>
<dbReference type="EMBL" id="CAMPGE010014088">
    <property type="protein sequence ID" value="CAI2372783.1"/>
    <property type="molecule type" value="Genomic_DNA"/>
</dbReference>
<feature type="region of interest" description="Disordered" evidence="14">
    <location>
        <begin position="959"/>
        <end position="1006"/>
    </location>
</feature>
<dbReference type="GO" id="GO:0034702">
    <property type="term" value="C:monoatomic ion channel complex"/>
    <property type="evidence" value="ECO:0007669"/>
    <property type="project" value="UniProtKB-KW"/>
</dbReference>
<evidence type="ECO:0000256" key="10">
    <source>
        <dbReference type="ARBA" id="ARBA00023065"/>
    </source>
</evidence>
<evidence type="ECO:0000256" key="4">
    <source>
        <dbReference type="ARBA" id="ARBA00022692"/>
    </source>
</evidence>
<feature type="compositionally biased region" description="Basic and acidic residues" evidence="14">
    <location>
        <begin position="974"/>
        <end position="983"/>
    </location>
</feature>
<evidence type="ECO:0000313" key="18">
    <source>
        <dbReference type="Proteomes" id="UP001295684"/>
    </source>
</evidence>
<reference evidence="17" key="1">
    <citation type="submission" date="2023-07" db="EMBL/GenBank/DDBJ databases">
        <authorList>
            <consortium name="AG Swart"/>
            <person name="Singh M."/>
            <person name="Singh A."/>
            <person name="Seah K."/>
            <person name="Emmerich C."/>
        </authorList>
    </citation>
    <scope>NUCLEOTIDE SEQUENCE</scope>
    <source>
        <strain evidence="17">DP1</strain>
    </source>
</reference>